<dbReference type="GO" id="GO:0016874">
    <property type="term" value="F:ligase activity"/>
    <property type="evidence" value="ECO:0007669"/>
    <property type="project" value="UniProtKB-KW"/>
</dbReference>
<reference evidence="1" key="2">
    <citation type="submission" date="2014-07" db="EMBL/GenBank/DDBJ databases">
        <authorList>
            <person name="Hull J."/>
        </authorList>
    </citation>
    <scope>NUCLEOTIDE SEQUENCE</scope>
</reference>
<evidence type="ECO:0000313" key="2">
    <source>
        <dbReference type="EMBL" id="JAQ12738.1"/>
    </source>
</evidence>
<dbReference type="AlphaFoldDB" id="A0A0A9Y0H0"/>
<keyword evidence="1" id="KW-0436">Ligase</keyword>
<name>A0A0A9Y0H0_LYGHE</name>
<evidence type="ECO:0000313" key="1">
    <source>
        <dbReference type="EMBL" id="JAG25106.1"/>
    </source>
</evidence>
<sequence>MALHSNKPIPLHVWRQYMEQCTSEFGTELEAVVRWAQSCLSHRTHHNAAVEVNVVVDIVLLTLSTELRRCGLAVEPPTYDRYSNQIRQASVAPVALLVGEREIAEGYVQCKVLSTQVQHS</sequence>
<gene>
    <name evidence="1" type="primary">thrS_4</name>
    <name evidence="1" type="ORF">CM83_101184</name>
    <name evidence="2" type="ORF">g.17870</name>
</gene>
<reference evidence="2" key="3">
    <citation type="journal article" date="2016" name="Gigascience">
        <title>De novo construction of an expanded transcriptome assembly for the western tarnished plant bug, Lygus hesperus.</title>
        <authorList>
            <person name="Tassone E.E."/>
            <person name="Geib S.M."/>
            <person name="Hall B."/>
            <person name="Fabrick J.A."/>
            <person name="Brent C.S."/>
            <person name="Hull J.J."/>
        </authorList>
    </citation>
    <scope>NUCLEOTIDE SEQUENCE</scope>
</reference>
<dbReference type="SUPFAM" id="SSF52954">
    <property type="entry name" value="Class II aaRS ABD-related"/>
    <property type="match status" value="1"/>
</dbReference>
<accession>A0A0A9Y0H0</accession>
<dbReference type="Gene3D" id="3.40.50.800">
    <property type="entry name" value="Anticodon-binding domain"/>
    <property type="match status" value="1"/>
</dbReference>
<proteinExistence type="predicted"/>
<dbReference type="EMBL" id="GBHO01018498">
    <property type="protein sequence ID" value="JAG25106.1"/>
    <property type="molecule type" value="Transcribed_RNA"/>
</dbReference>
<dbReference type="EMBL" id="GDHC01005891">
    <property type="protein sequence ID" value="JAQ12738.1"/>
    <property type="molecule type" value="Transcribed_RNA"/>
</dbReference>
<organism evidence="1">
    <name type="scientific">Lygus hesperus</name>
    <name type="common">Western plant bug</name>
    <dbReference type="NCBI Taxonomy" id="30085"/>
    <lineage>
        <taxon>Eukaryota</taxon>
        <taxon>Metazoa</taxon>
        <taxon>Ecdysozoa</taxon>
        <taxon>Arthropoda</taxon>
        <taxon>Hexapoda</taxon>
        <taxon>Insecta</taxon>
        <taxon>Pterygota</taxon>
        <taxon>Neoptera</taxon>
        <taxon>Paraneoptera</taxon>
        <taxon>Hemiptera</taxon>
        <taxon>Heteroptera</taxon>
        <taxon>Panheteroptera</taxon>
        <taxon>Cimicomorpha</taxon>
        <taxon>Miridae</taxon>
        <taxon>Mirini</taxon>
        <taxon>Lygus</taxon>
    </lineage>
</organism>
<dbReference type="InterPro" id="IPR036621">
    <property type="entry name" value="Anticodon-bd_dom_sf"/>
</dbReference>
<protein>
    <submittedName>
        <fullName evidence="1">Threonine--tRNA ligase</fullName>
    </submittedName>
</protein>
<reference evidence="1" key="1">
    <citation type="journal article" date="2014" name="PLoS ONE">
        <title>Transcriptome-Based Identification of ABC Transporters in the Western Tarnished Plant Bug Lygus hesperus.</title>
        <authorList>
            <person name="Hull J.J."/>
            <person name="Chaney K."/>
            <person name="Geib S.M."/>
            <person name="Fabrick J.A."/>
            <person name="Brent C.S."/>
            <person name="Walsh D."/>
            <person name="Lavine L.C."/>
        </authorList>
    </citation>
    <scope>NUCLEOTIDE SEQUENCE</scope>
</reference>